<evidence type="ECO:0000313" key="1">
    <source>
        <dbReference type="EMBL" id="GHI40667.1"/>
    </source>
</evidence>
<comment type="caution">
    <text evidence="1">The sequence shown here is derived from an EMBL/GenBank/DDBJ whole genome shotgun (WGS) entry which is preliminary data.</text>
</comment>
<protein>
    <submittedName>
        <fullName evidence="1">Uncharacterized protein</fullName>
    </submittedName>
</protein>
<evidence type="ECO:0000313" key="2">
    <source>
        <dbReference type="Proteomes" id="UP001050808"/>
    </source>
</evidence>
<dbReference type="EMBL" id="BNDY01000017">
    <property type="protein sequence ID" value="GHI40667.1"/>
    <property type="molecule type" value="Genomic_DNA"/>
</dbReference>
<gene>
    <name evidence="1" type="ORF">Sviol_50750</name>
</gene>
<dbReference type="Proteomes" id="UP001050808">
    <property type="component" value="Unassembled WGS sequence"/>
</dbReference>
<sequence length="57" mass="5994">MAGPSTDGRTLRPMNPKGFGMLAVAAKSGEPAQARRLLDLLMDALKPQWGAADGLSR</sequence>
<name>A0ABQ3QTU5_9ACTN</name>
<organism evidence="1 2">
    <name type="scientific">Streptomyces violascens</name>
    <dbReference type="NCBI Taxonomy" id="67381"/>
    <lineage>
        <taxon>Bacteria</taxon>
        <taxon>Bacillati</taxon>
        <taxon>Actinomycetota</taxon>
        <taxon>Actinomycetes</taxon>
        <taxon>Kitasatosporales</taxon>
        <taxon>Streptomycetaceae</taxon>
        <taxon>Streptomyces</taxon>
    </lineage>
</organism>
<accession>A0ABQ3QTU5</accession>
<keyword evidence="2" id="KW-1185">Reference proteome</keyword>
<proteinExistence type="predicted"/>
<reference evidence="1" key="1">
    <citation type="submission" date="2024-05" db="EMBL/GenBank/DDBJ databases">
        <title>Whole genome shotgun sequence of Streptomyces violascens NBRC 12920.</title>
        <authorList>
            <person name="Komaki H."/>
            <person name="Tamura T."/>
        </authorList>
    </citation>
    <scope>NUCLEOTIDE SEQUENCE</scope>
    <source>
        <strain evidence="1">NBRC 12920</strain>
    </source>
</reference>